<evidence type="ECO:0000256" key="1">
    <source>
        <dbReference type="SAM" id="MobiDB-lite"/>
    </source>
</evidence>
<dbReference type="EMBL" id="JARKIB010000024">
    <property type="protein sequence ID" value="KAJ7766173.1"/>
    <property type="molecule type" value="Genomic_DNA"/>
</dbReference>
<protein>
    <submittedName>
        <fullName evidence="2">Uncharacterized protein</fullName>
    </submittedName>
</protein>
<evidence type="ECO:0000313" key="2">
    <source>
        <dbReference type="EMBL" id="KAJ7766173.1"/>
    </source>
</evidence>
<keyword evidence="3" id="KW-1185">Reference proteome</keyword>
<evidence type="ECO:0000313" key="3">
    <source>
        <dbReference type="Proteomes" id="UP001215598"/>
    </source>
</evidence>
<sequence length="391" mass="43159">MERRGTDEGGSAIVSDEDMVNGCYPLVRGVSPTMSETARGVRKGRDGEAPRWEREAGAEGRGRRRQTPSGIGFGAAQWEEKERAGAPGTFQLNNYVETKSSVNADSKAPENKTSNKYQSDTLFGVSLKRMGADERVNDARGTRNYGVVYVKPQVKRREMISWKLIVAEIVPRKLGSTVKLQVDVLAVGEKEKDEASRTCNNREAEQEQRRKGPVLVRREGPERRSRDGRCFRHRGAQERLVAENKLSVCLPRSISTSNLSDYVEGSLHYLPAETAGRLRSGWVCGAGDGQRRGEGESAKSGGSGYDCVTKPCRLEVLARRLEMGVMWAGGRWAVRGGLIDGGRRVFAGGGRGGGRNAMTRWQNRDAEVGRMVARRVSEVGEEGESKRRKRK</sequence>
<feature type="region of interest" description="Disordered" evidence="1">
    <location>
        <begin position="191"/>
        <end position="229"/>
    </location>
</feature>
<dbReference type="Proteomes" id="UP001215598">
    <property type="component" value="Unassembled WGS sequence"/>
</dbReference>
<feature type="region of interest" description="Disordered" evidence="1">
    <location>
        <begin position="30"/>
        <end position="71"/>
    </location>
</feature>
<dbReference type="AlphaFoldDB" id="A0AAD7NLP5"/>
<feature type="compositionally biased region" description="Basic and acidic residues" evidence="1">
    <location>
        <begin position="43"/>
        <end position="61"/>
    </location>
</feature>
<organism evidence="2 3">
    <name type="scientific">Mycena metata</name>
    <dbReference type="NCBI Taxonomy" id="1033252"/>
    <lineage>
        <taxon>Eukaryota</taxon>
        <taxon>Fungi</taxon>
        <taxon>Dikarya</taxon>
        <taxon>Basidiomycota</taxon>
        <taxon>Agaricomycotina</taxon>
        <taxon>Agaricomycetes</taxon>
        <taxon>Agaricomycetidae</taxon>
        <taxon>Agaricales</taxon>
        <taxon>Marasmiineae</taxon>
        <taxon>Mycenaceae</taxon>
        <taxon>Mycena</taxon>
    </lineage>
</organism>
<proteinExistence type="predicted"/>
<comment type="caution">
    <text evidence="2">The sequence shown here is derived from an EMBL/GenBank/DDBJ whole genome shotgun (WGS) entry which is preliminary data.</text>
</comment>
<reference evidence="2" key="1">
    <citation type="submission" date="2023-03" db="EMBL/GenBank/DDBJ databases">
        <title>Massive genome expansion in bonnet fungi (Mycena s.s.) driven by repeated elements and novel gene families across ecological guilds.</title>
        <authorList>
            <consortium name="Lawrence Berkeley National Laboratory"/>
            <person name="Harder C.B."/>
            <person name="Miyauchi S."/>
            <person name="Viragh M."/>
            <person name="Kuo A."/>
            <person name="Thoen E."/>
            <person name="Andreopoulos B."/>
            <person name="Lu D."/>
            <person name="Skrede I."/>
            <person name="Drula E."/>
            <person name="Henrissat B."/>
            <person name="Morin E."/>
            <person name="Kohler A."/>
            <person name="Barry K."/>
            <person name="LaButti K."/>
            <person name="Morin E."/>
            <person name="Salamov A."/>
            <person name="Lipzen A."/>
            <person name="Mereny Z."/>
            <person name="Hegedus B."/>
            <person name="Baldrian P."/>
            <person name="Stursova M."/>
            <person name="Weitz H."/>
            <person name="Taylor A."/>
            <person name="Grigoriev I.V."/>
            <person name="Nagy L.G."/>
            <person name="Martin F."/>
            <person name="Kauserud H."/>
        </authorList>
    </citation>
    <scope>NUCLEOTIDE SEQUENCE</scope>
    <source>
        <strain evidence="2">CBHHK182m</strain>
    </source>
</reference>
<accession>A0AAD7NLP5</accession>
<name>A0AAD7NLP5_9AGAR</name>
<gene>
    <name evidence="2" type="ORF">B0H16DRAFT_1687183</name>
</gene>